<evidence type="ECO:0000313" key="7">
    <source>
        <dbReference type="Proteomes" id="UP000254467"/>
    </source>
</evidence>
<dbReference type="OrthoDB" id="2986442at2"/>
<evidence type="ECO:0000259" key="5">
    <source>
        <dbReference type="PROSITE" id="PS50893"/>
    </source>
</evidence>
<evidence type="ECO:0000256" key="1">
    <source>
        <dbReference type="ARBA" id="ARBA00005417"/>
    </source>
</evidence>
<evidence type="ECO:0000313" key="6">
    <source>
        <dbReference type="EMBL" id="STC68522.1"/>
    </source>
</evidence>
<evidence type="ECO:0000256" key="3">
    <source>
        <dbReference type="ARBA" id="ARBA00022741"/>
    </source>
</evidence>
<dbReference type="GO" id="GO:0005524">
    <property type="term" value="F:ATP binding"/>
    <property type="evidence" value="ECO:0007669"/>
    <property type="project" value="UniProtKB-KW"/>
</dbReference>
<dbReference type="GO" id="GO:0055085">
    <property type="term" value="P:transmembrane transport"/>
    <property type="evidence" value="ECO:0007669"/>
    <property type="project" value="UniProtKB-ARBA"/>
</dbReference>
<accession>A0A376CJS6</accession>
<dbReference type="Proteomes" id="UP000254467">
    <property type="component" value="Unassembled WGS sequence"/>
</dbReference>
<keyword evidence="2" id="KW-0813">Transport</keyword>
<dbReference type="PROSITE" id="PS00211">
    <property type="entry name" value="ABC_TRANSPORTER_1"/>
    <property type="match status" value="1"/>
</dbReference>
<dbReference type="EC" id="3.6.3.-" evidence="6"/>
<keyword evidence="4" id="KW-0067">ATP-binding</keyword>
<dbReference type="InterPro" id="IPR003439">
    <property type="entry name" value="ABC_transporter-like_ATP-bd"/>
</dbReference>
<gene>
    <name evidence="6" type="primary">metN_1</name>
    <name evidence="6" type="ORF">NCTC11862_00279</name>
</gene>
<dbReference type="EMBL" id="UFXQ01000001">
    <property type="protein sequence ID" value="STC68522.1"/>
    <property type="molecule type" value="Genomic_DNA"/>
</dbReference>
<dbReference type="PANTHER" id="PTHR43776">
    <property type="entry name" value="TRANSPORT ATP-BINDING PROTEIN"/>
    <property type="match status" value="1"/>
</dbReference>
<evidence type="ECO:0000256" key="4">
    <source>
        <dbReference type="ARBA" id="ARBA00022840"/>
    </source>
</evidence>
<proteinExistence type="inferred from homology"/>
<dbReference type="AlphaFoldDB" id="A0A376CJS6"/>
<feature type="domain" description="ABC transporter" evidence="5">
    <location>
        <begin position="3"/>
        <end position="206"/>
    </location>
</feature>
<dbReference type="PANTHER" id="PTHR43776:SF7">
    <property type="entry name" value="D,D-DIPEPTIDE TRANSPORT ATP-BINDING PROTEIN DDPF-RELATED"/>
    <property type="match status" value="1"/>
</dbReference>
<dbReference type="RefSeq" id="WP_018580701.1">
    <property type="nucleotide sequence ID" value="NZ_LDYD01000006.1"/>
</dbReference>
<dbReference type="SUPFAM" id="SSF52540">
    <property type="entry name" value="P-loop containing nucleoside triphosphate hydrolases"/>
    <property type="match status" value="1"/>
</dbReference>
<evidence type="ECO:0000256" key="2">
    <source>
        <dbReference type="ARBA" id="ARBA00022448"/>
    </source>
</evidence>
<dbReference type="Pfam" id="PF00005">
    <property type="entry name" value="ABC_tran"/>
    <property type="match status" value="1"/>
</dbReference>
<keyword evidence="7" id="KW-1185">Reference proteome</keyword>
<dbReference type="InterPro" id="IPR003593">
    <property type="entry name" value="AAA+_ATPase"/>
</dbReference>
<protein>
    <submittedName>
        <fullName evidence="6">Nickel-transporting ATPase</fullName>
        <ecNumber evidence="6">3.6.3.-</ecNumber>
    </submittedName>
</protein>
<name>A0A376CJS6_9CORY</name>
<dbReference type="InterPro" id="IPR027417">
    <property type="entry name" value="P-loop_NTPase"/>
</dbReference>
<keyword evidence="3" id="KW-0547">Nucleotide-binding</keyword>
<sequence>MSLLASNISFGYSDVPILNNATLEVPAGEVVGLHGYSGAGKSTLARIMAGQLEPDSGEVTVNGQPLRQGEYLPVQLIQQHPERAIDARWRLDKVVRGIPLETLNRMGVEQDWLRRYPLEVSGGQLQRINIARSLDPRTQFVVADEITTMMDALLQADIWAGLIDEVQHRSLGLLVISHDHDLLRHVCDRVVALDELSEVGHGRTFR</sequence>
<dbReference type="Gene3D" id="3.40.50.300">
    <property type="entry name" value="P-loop containing nucleotide triphosphate hydrolases"/>
    <property type="match status" value="1"/>
</dbReference>
<keyword evidence="6" id="KW-0378">Hydrolase</keyword>
<dbReference type="STRING" id="35756.GCA_001044155_01558"/>
<dbReference type="PROSITE" id="PS50893">
    <property type="entry name" value="ABC_TRANSPORTER_2"/>
    <property type="match status" value="1"/>
</dbReference>
<comment type="similarity">
    <text evidence="1">Belongs to the ABC transporter superfamily.</text>
</comment>
<dbReference type="SMART" id="SM00382">
    <property type="entry name" value="AAA"/>
    <property type="match status" value="1"/>
</dbReference>
<dbReference type="GO" id="GO:0016887">
    <property type="term" value="F:ATP hydrolysis activity"/>
    <property type="evidence" value="ECO:0007669"/>
    <property type="project" value="InterPro"/>
</dbReference>
<organism evidence="6 7">
    <name type="scientific">Corynebacterium pilosum</name>
    <dbReference type="NCBI Taxonomy" id="35756"/>
    <lineage>
        <taxon>Bacteria</taxon>
        <taxon>Bacillati</taxon>
        <taxon>Actinomycetota</taxon>
        <taxon>Actinomycetes</taxon>
        <taxon>Mycobacteriales</taxon>
        <taxon>Corynebacteriaceae</taxon>
        <taxon>Corynebacterium</taxon>
    </lineage>
</organism>
<dbReference type="InterPro" id="IPR050319">
    <property type="entry name" value="ABC_transp_ATP-bind"/>
</dbReference>
<reference evidence="6 7" key="1">
    <citation type="submission" date="2018-06" db="EMBL/GenBank/DDBJ databases">
        <authorList>
            <consortium name="Pathogen Informatics"/>
            <person name="Doyle S."/>
        </authorList>
    </citation>
    <scope>NUCLEOTIDE SEQUENCE [LARGE SCALE GENOMIC DNA]</scope>
    <source>
        <strain evidence="6 7">NCTC11862</strain>
    </source>
</reference>
<dbReference type="InterPro" id="IPR017871">
    <property type="entry name" value="ABC_transporter-like_CS"/>
</dbReference>